<dbReference type="InterPro" id="IPR036020">
    <property type="entry name" value="WW_dom_sf"/>
</dbReference>
<sequence>MGPIGAPAPGLTNVVILSRIPEGATEQQISAAAGRPDELLQVSFRPADPEGPGWAIVAFATPEIAKVARDRLDGKPLLGANVDAALGEGLFGKVRSTNDQDSPWKEARTKEGQVYYYHAVTRQTTWVKPPPEFPSAAQMMVGRSLPSRTANPGAQAQAAIRQAQDAIAAAHGSDPTGSTTSGPVGANLFVYHIPNSWDDHILRQHFEHFGKILSCRVQKDDSGRPRGFGFVSFDAPASAQAAIAGMHGFPVEGKWLKVQLKKGDEQQMEQAKEQVGGMPGMTVNQAAPPPPAPPPPAPPPPRDMGKSQGGDKGKKGFGKGDVGKPFGDGKGFGGFGDGKGFDASGKGFDGKGKGFDGKGLDSFDPKGFGKGNFMGNFPRPGPY</sequence>
<dbReference type="InterPro" id="IPR012677">
    <property type="entry name" value="Nucleotide-bd_a/b_plait_sf"/>
</dbReference>
<accession>A0AA36I3D0</accession>
<dbReference type="Gene3D" id="3.30.70.330">
    <property type="match status" value="1"/>
</dbReference>
<evidence type="ECO:0000256" key="1">
    <source>
        <dbReference type="ARBA" id="ARBA00022884"/>
    </source>
</evidence>
<feature type="domain" description="WW" evidence="4">
    <location>
        <begin position="98"/>
        <end position="131"/>
    </location>
</feature>
<dbReference type="CDD" id="cd00590">
    <property type="entry name" value="RRM_SF"/>
    <property type="match status" value="1"/>
</dbReference>
<evidence type="ECO:0000313" key="6">
    <source>
        <dbReference type="EMBL" id="CAJ1380308.1"/>
    </source>
</evidence>
<feature type="compositionally biased region" description="Pro residues" evidence="3">
    <location>
        <begin position="287"/>
        <end position="302"/>
    </location>
</feature>
<dbReference type="Pfam" id="PF00076">
    <property type="entry name" value="RRM_1"/>
    <property type="match status" value="1"/>
</dbReference>
<feature type="region of interest" description="Disordered" evidence="3">
    <location>
        <begin position="262"/>
        <end position="383"/>
    </location>
</feature>
<keyword evidence="7" id="KW-1185">Reference proteome</keyword>
<name>A0AA36I3D0_9DINO</name>
<protein>
    <submittedName>
        <fullName evidence="6">Uncharacterized protein</fullName>
    </submittedName>
</protein>
<feature type="compositionally biased region" description="Basic and acidic residues" evidence="3">
    <location>
        <begin position="303"/>
        <end position="314"/>
    </location>
</feature>
<dbReference type="AlphaFoldDB" id="A0AA36I3D0"/>
<evidence type="ECO:0000256" key="3">
    <source>
        <dbReference type="SAM" id="MobiDB-lite"/>
    </source>
</evidence>
<dbReference type="InterPro" id="IPR001202">
    <property type="entry name" value="WW_dom"/>
</dbReference>
<dbReference type="Pfam" id="PF00397">
    <property type="entry name" value="WW"/>
    <property type="match status" value="1"/>
</dbReference>
<dbReference type="GO" id="GO:0003723">
    <property type="term" value="F:RNA binding"/>
    <property type="evidence" value="ECO:0007669"/>
    <property type="project" value="UniProtKB-UniRule"/>
</dbReference>
<feature type="compositionally biased region" description="Gly residues" evidence="3">
    <location>
        <begin position="326"/>
        <end position="338"/>
    </location>
</feature>
<keyword evidence="1 2" id="KW-0694">RNA-binding</keyword>
<feature type="compositionally biased region" description="Basic and acidic residues" evidence="3">
    <location>
        <begin position="348"/>
        <end position="364"/>
    </location>
</feature>
<evidence type="ECO:0000256" key="2">
    <source>
        <dbReference type="PROSITE-ProRule" id="PRU00176"/>
    </source>
</evidence>
<organism evidence="6 7">
    <name type="scientific">Effrenium voratum</name>
    <dbReference type="NCBI Taxonomy" id="2562239"/>
    <lineage>
        <taxon>Eukaryota</taxon>
        <taxon>Sar</taxon>
        <taxon>Alveolata</taxon>
        <taxon>Dinophyceae</taxon>
        <taxon>Suessiales</taxon>
        <taxon>Symbiodiniaceae</taxon>
        <taxon>Effrenium</taxon>
    </lineage>
</organism>
<dbReference type="PROSITE" id="PS01159">
    <property type="entry name" value="WW_DOMAIN_1"/>
    <property type="match status" value="1"/>
</dbReference>
<evidence type="ECO:0000259" key="5">
    <source>
        <dbReference type="PROSITE" id="PS50102"/>
    </source>
</evidence>
<dbReference type="PROSITE" id="PS50020">
    <property type="entry name" value="WW_DOMAIN_2"/>
    <property type="match status" value="1"/>
</dbReference>
<dbReference type="PROSITE" id="PS50102">
    <property type="entry name" value="RRM"/>
    <property type="match status" value="1"/>
</dbReference>
<dbReference type="SUPFAM" id="SSF51045">
    <property type="entry name" value="WW domain"/>
    <property type="match status" value="1"/>
</dbReference>
<comment type="caution">
    <text evidence="6">The sequence shown here is derived from an EMBL/GenBank/DDBJ whole genome shotgun (WGS) entry which is preliminary data.</text>
</comment>
<gene>
    <name evidence="6" type="ORF">EVOR1521_LOCUS8280</name>
</gene>
<dbReference type="SMART" id="SM00456">
    <property type="entry name" value="WW"/>
    <property type="match status" value="1"/>
</dbReference>
<evidence type="ECO:0000259" key="4">
    <source>
        <dbReference type="PROSITE" id="PS50020"/>
    </source>
</evidence>
<dbReference type="CDD" id="cd00201">
    <property type="entry name" value="WW"/>
    <property type="match status" value="1"/>
</dbReference>
<proteinExistence type="predicted"/>
<dbReference type="EMBL" id="CAUJNA010000701">
    <property type="protein sequence ID" value="CAJ1380308.1"/>
    <property type="molecule type" value="Genomic_DNA"/>
</dbReference>
<dbReference type="InterPro" id="IPR052462">
    <property type="entry name" value="SLIRP/GR-RBP-like"/>
</dbReference>
<dbReference type="Proteomes" id="UP001178507">
    <property type="component" value="Unassembled WGS sequence"/>
</dbReference>
<evidence type="ECO:0000313" key="7">
    <source>
        <dbReference type="Proteomes" id="UP001178507"/>
    </source>
</evidence>
<reference evidence="6" key="1">
    <citation type="submission" date="2023-08" db="EMBL/GenBank/DDBJ databases">
        <authorList>
            <person name="Chen Y."/>
            <person name="Shah S."/>
            <person name="Dougan E. K."/>
            <person name="Thang M."/>
            <person name="Chan C."/>
        </authorList>
    </citation>
    <scope>NUCLEOTIDE SEQUENCE</scope>
</reference>
<dbReference type="SMART" id="SM00360">
    <property type="entry name" value="RRM"/>
    <property type="match status" value="2"/>
</dbReference>
<dbReference type="SUPFAM" id="SSF54928">
    <property type="entry name" value="RNA-binding domain, RBD"/>
    <property type="match status" value="2"/>
</dbReference>
<dbReference type="PANTHER" id="PTHR48027">
    <property type="entry name" value="HETEROGENEOUS NUCLEAR RIBONUCLEOPROTEIN 87F-RELATED"/>
    <property type="match status" value="1"/>
</dbReference>
<dbReference type="Gene3D" id="2.20.70.10">
    <property type="match status" value="1"/>
</dbReference>
<dbReference type="InterPro" id="IPR000504">
    <property type="entry name" value="RRM_dom"/>
</dbReference>
<dbReference type="InterPro" id="IPR035979">
    <property type="entry name" value="RBD_domain_sf"/>
</dbReference>
<feature type="domain" description="RRM" evidence="5">
    <location>
        <begin position="186"/>
        <end position="263"/>
    </location>
</feature>